<sequence length="330" mass="37378">MANIPLFFIRKLVNSSPRCALLGINGAFCLNQENIRSFFFRACIMQRSHNNSFDCKVFSRMKKTTVFVFFNALLIFGNSLVIADEPAYGGVTELSAGIELFRWQEFDRAGTRLLTEQGPRARLNFSHHNERRLTSGLLYRMDASVYGGVVDYDGQTQRLGQFSAARVDYLGAATELTGGYRLVNFKWGRSLDLLAGVGLDRWSRDIGNGTSSQGARVIGYEEVFDIAFTRFSLGMEKRADIWRSLWRAGIKYPVYTNETIDAFSLELKPGKRPSLFLSYRFQLIGSAGDEGAYVKFLYDSYRFAKSDVVSRFEQPKSDMDVMSFSIGRAF</sequence>
<organism evidence="1">
    <name type="scientific">hydrothermal vent metagenome</name>
    <dbReference type="NCBI Taxonomy" id="652676"/>
    <lineage>
        <taxon>unclassified sequences</taxon>
        <taxon>metagenomes</taxon>
        <taxon>ecological metagenomes</taxon>
    </lineage>
</organism>
<gene>
    <name evidence="1" type="ORF">MNBD_GAMMA17-1135</name>
</gene>
<protein>
    <submittedName>
        <fullName evidence="1">Uncharacterized protein</fullName>
    </submittedName>
</protein>
<accession>A0A3B1A6G2</accession>
<evidence type="ECO:0000313" key="1">
    <source>
        <dbReference type="EMBL" id="VAW89334.1"/>
    </source>
</evidence>
<dbReference type="AlphaFoldDB" id="A0A3B1A6G2"/>
<dbReference type="EMBL" id="UOFQ01000130">
    <property type="protein sequence ID" value="VAW89334.1"/>
    <property type="molecule type" value="Genomic_DNA"/>
</dbReference>
<reference evidence="1" key="1">
    <citation type="submission" date="2018-06" db="EMBL/GenBank/DDBJ databases">
        <authorList>
            <person name="Zhirakovskaya E."/>
        </authorList>
    </citation>
    <scope>NUCLEOTIDE SEQUENCE</scope>
</reference>
<proteinExistence type="predicted"/>
<name>A0A3B1A6G2_9ZZZZ</name>